<organism evidence="1 2">
    <name type="scientific">Sporolactobacillus shoreae</name>
    <dbReference type="NCBI Taxonomy" id="1465501"/>
    <lineage>
        <taxon>Bacteria</taxon>
        <taxon>Bacillati</taxon>
        <taxon>Bacillota</taxon>
        <taxon>Bacilli</taxon>
        <taxon>Bacillales</taxon>
        <taxon>Sporolactobacillaceae</taxon>
        <taxon>Sporolactobacillus</taxon>
    </lineage>
</organism>
<dbReference type="EMBL" id="SRJD01000008">
    <property type="protein sequence ID" value="TGA98279.1"/>
    <property type="molecule type" value="Genomic_DNA"/>
</dbReference>
<dbReference type="InterPro" id="IPR003787">
    <property type="entry name" value="Sulphur_relay_DsrE/F-like"/>
</dbReference>
<keyword evidence="2" id="KW-1185">Reference proteome</keyword>
<sequence length="110" mass="12309">MTLYHVIFHIDEEEKWPLLLGNVKNLLKENMAIEIEVLANAVAVSDYQLEPFIDQMRNLSQQGVQFVACQNALNAQHIVKNDLPAFVSVVPAGVAELVKKQSSGYAYIKP</sequence>
<evidence type="ECO:0000313" key="1">
    <source>
        <dbReference type="EMBL" id="TGA98279.1"/>
    </source>
</evidence>
<evidence type="ECO:0000313" key="2">
    <source>
        <dbReference type="Proteomes" id="UP000298347"/>
    </source>
</evidence>
<dbReference type="InterPro" id="IPR027396">
    <property type="entry name" value="DsrEFH-like"/>
</dbReference>
<proteinExistence type="predicted"/>
<accession>A0A4Z0GPI9</accession>
<comment type="caution">
    <text evidence="1">The sequence shown here is derived from an EMBL/GenBank/DDBJ whole genome shotgun (WGS) entry which is preliminary data.</text>
</comment>
<dbReference type="Pfam" id="PF02635">
    <property type="entry name" value="DsrE"/>
    <property type="match status" value="1"/>
</dbReference>
<protein>
    <submittedName>
        <fullName evidence="1">Uncharacterized protein</fullName>
    </submittedName>
</protein>
<dbReference type="AlphaFoldDB" id="A0A4Z0GPI9"/>
<name>A0A4Z0GPI9_9BACL</name>
<reference evidence="1 2" key="1">
    <citation type="journal article" date="2015" name="Int. J. Syst. Evol. Microbiol.">
        <title>Sporolactobacillus shoreae sp. nov. and Sporolactobacillus spathodeae sp. nov., two spore-forming lactic acid bacteria isolated from tree barks in Thailand.</title>
        <authorList>
            <person name="Thamacharoensuk T."/>
            <person name="Kitahara M."/>
            <person name="Ohkuma M."/>
            <person name="Thongchul N."/>
            <person name="Tanasupawat S."/>
        </authorList>
    </citation>
    <scope>NUCLEOTIDE SEQUENCE [LARGE SCALE GENOMIC DNA]</scope>
    <source>
        <strain evidence="1 2">BK92</strain>
    </source>
</reference>
<dbReference type="OrthoDB" id="6412948at2"/>
<gene>
    <name evidence="1" type="ORF">E4665_08510</name>
</gene>
<dbReference type="PANTHER" id="PTHR37691:SF1">
    <property type="entry name" value="BLR3518 PROTEIN"/>
    <property type="match status" value="1"/>
</dbReference>
<dbReference type="Proteomes" id="UP000298347">
    <property type="component" value="Unassembled WGS sequence"/>
</dbReference>
<dbReference type="PANTHER" id="PTHR37691">
    <property type="entry name" value="BLR3518 PROTEIN"/>
    <property type="match status" value="1"/>
</dbReference>
<dbReference type="Gene3D" id="3.40.1260.10">
    <property type="entry name" value="DsrEFH-like"/>
    <property type="match status" value="1"/>
</dbReference>
<dbReference type="SUPFAM" id="SSF75169">
    <property type="entry name" value="DsrEFH-like"/>
    <property type="match status" value="1"/>
</dbReference>